<dbReference type="InterPro" id="IPR032054">
    <property type="entry name" value="Cdt1_C"/>
</dbReference>
<feature type="domain" description="DNA replication factor Cdt1 C-terminal" evidence="4">
    <location>
        <begin position="358"/>
        <end position="458"/>
    </location>
</feature>
<sequence>MARTARARQVDTAASTITSFTRVSKAGSLLLNDPLAAKKAAVLLLEPTSSRKRKASSEDEEEALPRQTRSPLDSDSTKRACRRAEPAPAPAAKASTPVKGKRVAKATPSNTQRAHKPSASTILSKSNRESRTVQTKIDTSFKKAAKAAASAKSKDNASHLPEHLAELVQLHRAFLKTVLLRFSHSGAHVPLDIHTLAPDVSRSWGKRQVTVEDIRRCVALQSSSSGETVSPFAITDYGRGKLCVELKSRDTSAASPVNEDELCRQFEKNLRALCTDRSTDEMADVEDIALDKLSLADIPKADITNMTLGISANPLLTKGQRALAELKNGLVAKQQDKDTKQTAASNGPMLNPDGTKMSLLDRLRYKQLAKANGPAQPSGPELERRAALNRVADVAATISMLSLSNPMSLPRQAFTMATIQEKLRDSLRVPVSREEGAACVKLIATEVAPEWLRVVSIGGRENVVVQRTAQPVDRVLNERVQKLLG</sequence>
<name>A0AA39L9J7_SARSR</name>
<reference evidence="5" key="1">
    <citation type="submission" date="2022-10" db="EMBL/GenBank/DDBJ databases">
        <title>Determination and structural analysis of whole genome sequence of Sarocladium strictum F4-1.</title>
        <authorList>
            <person name="Hu L."/>
            <person name="Jiang Y."/>
        </authorList>
    </citation>
    <scope>NUCLEOTIDE SEQUENCE</scope>
    <source>
        <strain evidence="5">F4-1</strain>
    </source>
</reference>
<feature type="compositionally biased region" description="Basic and acidic residues" evidence="3">
    <location>
        <begin position="75"/>
        <end position="85"/>
    </location>
</feature>
<keyword evidence="6" id="KW-1185">Reference proteome</keyword>
<dbReference type="InterPro" id="IPR038090">
    <property type="entry name" value="Cdt1_C_WH_dom_sf"/>
</dbReference>
<dbReference type="Pfam" id="PF16679">
    <property type="entry name" value="CDT1_C"/>
    <property type="match status" value="1"/>
</dbReference>
<evidence type="ECO:0000256" key="3">
    <source>
        <dbReference type="SAM" id="MobiDB-lite"/>
    </source>
</evidence>
<organism evidence="5 6">
    <name type="scientific">Sarocladium strictum</name>
    <name type="common">Black bundle disease fungus</name>
    <name type="synonym">Acremonium strictum</name>
    <dbReference type="NCBI Taxonomy" id="5046"/>
    <lineage>
        <taxon>Eukaryota</taxon>
        <taxon>Fungi</taxon>
        <taxon>Dikarya</taxon>
        <taxon>Ascomycota</taxon>
        <taxon>Pezizomycotina</taxon>
        <taxon>Sordariomycetes</taxon>
        <taxon>Hypocreomycetidae</taxon>
        <taxon>Hypocreales</taxon>
        <taxon>Sarocladiaceae</taxon>
        <taxon>Sarocladium</taxon>
    </lineage>
</organism>
<accession>A0AA39L9J7</accession>
<evidence type="ECO:0000313" key="6">
    <source>
        <dbReference type="Proteomes" id="UP001175261"/>
    </source>
</evidence>
<gene>
    <name evidence="5" type="ORF">NLU13_3246</name>
</gene>
<evidence type="ECO:0000256" key="2">
    <source>
        <dbReference type="ARBA" id="ARBA00023306"/>
    </source>
</evidence>
<dbReference type="EMBL" id="JAPDFR010000002">
    <property type="protein sequence ID" value="KAK0389671.1"/>
    <property type="molecule type" value="Genomic_DNA"/>
</dbReference>
<dbReference type="Pfam" id="PF26121">
    <property type="entry name" value="HTH_CDT1"/>
    <property type="match status" value="1"/>
</dbReference>
<evidence type="ECO:0000259" key="4">
    <source>
        <dbReference type="Pfam" id="PF16679"/>
    </source>
</evidence>
<dbReference type="Gene3D" id="1.10.10.1420">
    <property type="entry name" value="DNA replication factor Cdt1, C-terminal WH domain"/>
    <property type="match status" value="1"/>
</dbReference>
<evidence type="ECO:0000256" key="1">
    <source>
        <dbReference type="ARBA" id="ARBA00008356"/>
    </source>
</evidence>
<dbReference type="AlphaFoldDB" id="A0AA39L9J7"/>
<proteinExistence type="inferred from homology"/>
<feature type="region of interest" description="Disordered" evidence="3">
    <location>
        <begin position="333"/>
        <end position="356"/>
    </location>
</feature>
<feature type="region of interest" description="Disordered" evidence="3">
    <location>
        <begin position="44"/>
        <end position="135"/>
    </location>
</feature>
<evidence type="ECO:0000313" key="5">
    <source>
        <dbReference type="EMBL" id="KAK0389671.1"/>
    </source>
</evidence>
<keyword evidence="2" id="KW-0131">Cell cycle</keyword>
<dbReference type="Proteomes" id="UP001175261">
    <property type="component" value="Unassembled WGS sequence"/>
</dbReference>
<feature type="compositionally biased region" description="Polar residues" evidence="3">
    <location>
        <begin position="107"/>
        <end position="125"/>
    </location>
</feature>
<comment type="similarity">
    <text evidence="1">Belongs to the Cdt1 family.</text>
</comment>
<protein>
    <recommendedName>
        <fullName evidence="4">DNA replication factor Cdt1 C-terminal domain-containing protein</fullName>
    </recommendedName>
</protein>
<comment type="caution">
    <text evidence="5">The sequence shown here is derived from an EMBL/GenBank/DDBJ whole genome shotgun (WGS) entry which is preliminary data.</text>
</comment>